<evidence type="ECO:0000256" key="1">
    <source>
        <dbReference type="ARBA" id="ARBA00006499"/>
    </source>
</evidence>
<dbReference type="Gene3D" id="3.40.50.1820">
    <property type="entry name" value="alpha/beta hydrolase"/>
    <property type="match status" value="1"/>
</dbReference>
<name>A0ABV5FMR0_9FLAO</name>
<sequence length="207" mass="22903">MNLDTITAGIPLNEAKKALIMLHGRGATPHDILSIAKYLNVDEFALVAPQAANRTWYPYSFLVPTNENEPYFSNSLEAIHQVLVAIQQNGIEKENIYFLGFSQGACLALEFTARNAAKYGGVVAFTGGLIGDKVYEEHYHGNFENTPIFIGTSDPDFHVPVERVNDSEALLKKMGANVTKKIYDNMGHTISHDEISIANELIFSKKL</sequence>
<evidence type="ECO:0000313" key="4">
    <source>
        <dbReference type="EMBL" id="MFB9064837.1"/>
    </source>
</evidence>
<dbReference type="InterPro" id="IPR029058">
    <property type="entry name" value="AB_hydrolase_fold"/>
</dbReference>
<comment type="similarity">
    <text evidence="1">Belongs to the AB hydrolase superfamily. AB hydrolase 2 family.</text>
</comment>
<proteinExistence type="inferred from homology"/>
<feature type="domain" description="Phospholipase/carboxylesterase/thioesterase" evidence="3">
    <location>
        <begin position="13"/>
        <end position="201"/>
    </location>
</feature>
<dbReference type="PANTHER" id="PTHR10655">
    <property type="entry name" value="LYSOPHOSPHOLIPASE-RELATED"/>
    <property type="match status" value="1"/>
</dbReference>
<dbReference type="RefSeq" id="WP_290266417.1">
    <property type="nucleotide sequence ID" value="NZ_JAUFQQ010000005.1"/>
</dbReference>
<protein>
    <submittedName>
        <fullName evidence="4">Alpha/beta hydrolase</fullName>
    </submittedName>
</protein>
<organism evidence="4 5">
    <name type="scientific">Flavobacterium branchiarum</name>
    <dbReference type="NCBI Taxonomy" id="1114870"/>
    <lineage>
        <taxon>Bacteria</taxon>
        <taxon>Pseudomonadati</taxon>
        <taxon>Bacteroidota</taxon>
        <taxon>Flavobacteriia</taxon>
        <taxon>Flavobacteriales</taxon>
        <taxon>Flavobacteriaceae</taxon>
        <taxon>Flavobacterium</taxon>
    </lineage>
</organism>
<accession>A0ABV5FMR0</accession>
<gene>
    <name evidence="4" type="ORF">ACFFUQ_12465</name>
</gene>
<dbReference type="PANTHER" id="PTHR10655:SF17">
    <property type="entry name" value="LYSOPHOSPHOLIPASE-LIKE PROTEIN 1"/>
    <property type="match status" value="1"/>
</dbReference>
<dbReference type="Proteomes" id="UP001589589">
    <property type="component" value="Unassembled WGS sequence"/>
</dbReference>
<dbReference type="SUPFAM" id="SSF53474">
    <property type="entry name" value="alpha/beta-Hydrolases"/>
    <property type="match status" value="1"/>
</dbReference>
<dbReference type="Pfam" id="PF02230">
    <property type="entry name" value="Abhydrolase_2"/>
    <property type="match status" value="1"/>
</dbReference>
<keyword evidence="5" id="KW-1185">Reference proteome</keyword>
<dbReference type="InterPro" id="IPR050565">
    <property type="entry name" value="LYPA1-2/EST-like"/>
</dbReference>
<keyword evidence="2 4" id="KW-0378">Hydrolase</keyword>
<evidence type="ECO:0000259" key="3">
    <source>
        <dbReference type="Pfam" id="PF02230"/>
    </source>
</evidence>
<reference evidence="4 5" key="1">
    <citation type="submission" date="2024-09" db="EMBL/GenBank/DDBJ databases">
        <authorList>
            <person name="Sun Q."/>
            <person name="Mori K."/>
        </authorList>
    </citation>
    <scope>NUCLEOTIDE SEQUENCE [LARGE SCALE GENOMIC DNA]</scope>
    <source>
        <strain evidence="4 5">CECT 7908</strain>
    </source>
</reference>
<comment type="caution">
    <text evidence="4">The sequence shown here is derived from an EMBL/GenBank/DDBJ whole genome shotgun (WGS) entry which is preliminary data.</text>
</comment>
<dbReference type="InterPro" id="IPR003140">
    <property type="entry name" value="PLipase/COase/thioEstase"/>
</dbReference>
<dbReference type="GO" id="GO:0016787">
    <property type="term" value="F:hydrolase activity"/>
    <property type="evidence" value="ECO:0007669"/>
    <property type="project" value="UniProtKB-KW"/>
</dbReference>
<dbReference type="EMBL" id="JBHMEX010000036">
    <property type="protein sequence ID" value="MFB9064837.1"/>
    <property type="molecule type" value="Genomic_DNA"/>
</dbReference>
<evidence type="ECO:0000313" key="5">
    <source>
        <dbReference type="Proteomes" id="UP001589589"/>
    </source>
</evidence>
<evidence type="ECO:0000256" key="2">
    <source>
        <dbReference type="ARBA" id="ARBA00022801"/>
    </source>
</evidence>